<keyword evidence="2" id="KW-0238">DNA-binding</keyword>
<sequence>MLAADLLLPPEVRQELLLLAQRQLLEDRQWVCQSGDPAEALFGVVRGTLRVSVLAPNGAEAVVSVLEPGHWFGDISLFSALPRFNHVQAVGPAEIAVIPASEFHALIARRPDIHMAFTKLLSHRLRVMMAWIDDVILHPLPVRLATRLLAIDHRSQDEPYRSHFVNMSQDDLAASLGVSRQSVNRQLKLWEKDGTLRVHYRRIELLNLKQLMAHAQPCA</sequence>
<dbReference type="PANTHER" id="PTHR24567:SF74">
    <property type="entry name" value="HTH-TYPE TRANSCRIPTIONAL REGULATOR ARCR"/>
    <property type="match status" value="1"/>
</dbReference>
<protein>
    <submittedName>
        <fullName evidence="6">Crp/Fnr family transcriptional regulator</fullName>
    </submittedName>
</protein>
<dbReference type="Gene3D" id="2.60.120.10">
    <property type="entry name" value="Jelly Rolls"/>
    <property type="match status" value="1"/>
</dbReference>
<dbReference type="SUPFAM" id="SSF46785">
    <property type="entry name" value="Winged helix' DNA-binding domain"/>
    <property type="match status" value="1"/>
</dbReference>
<dbReference type="InterPro" id="IPR000595">
    <property type="entry name" value="cNMP-bd_dom"/>
</dbReference>
<evidence type="ECO:0000256" key="1">
    <source>
        <dbReference type="ARBA" id="ARBA00023015"/>
    </source>
</evidence>
<keyword evidence="1" id="KW-0805">Transcription regulation</keyword>
<dbReference type="InterPro" id="IPR014710">
    <property type="entry name" value="RmlC-like_jellyroll"/>
</dbReference>
<dbReference type="InterPro" id="IPR012318">
    <property type="entry name" value="HTH_CRP"/>
</dbReference>
<accession>A0ABU9C7D6</accession>
<evidence type="ECO:0000259" key="5">
    <source>
        <dbReference type="PROSITE" id="PS51063"/>
    </source>
</evidence>
<dbReference type="SUPFAM" id="SSF51206">
    <property type="entry name" value="cAMP-binding domain-like"/>
    <property type="match status" value="1"/>
</dbReference>
<dbReference type="InterPro" id="IPR036390">
    <property type="entry name" value="WH_DNA-bd_sf"/>
</dbReference>
<dbReference type="CDD" id="cd00038">
    <property type="entry name" value="CAP_ED"/>
    <property type="match status" value="1"/>
</dbReference>
<dbReference type="PROSITE" id="PS51063">
    <property type="entry name" value="HTH_CRP_2"/>
    <property type="match status" value="1"/>
</dbReference>
<reference evidence="6 7" key="1">
    <citation type="submission" date="2024-04" db="EMBL/GenBank/DDBJ databases">
        <title>Novel species of the genus Ideonella isolated from streams.</title>
        <authorList>
            <person name="Lu H."/>
        </authorList>
    </citation>
    <scope>NUCLEOTIDE SEQUENCE [LARGE SCALE GENOMIC DNA]</scope>
    <source>
        <strain evidence="6 7">LYT19W</strain>
    </source>
</reference>
<feature type="domain" description="Cyclic nucleotide-binding" evidence="4">
    <location>
        <begin position="8"/>
        <end position="124"/>
    </location>
</feature>
<evidence type="ECO:0000256" key="2">
    <source>
        <dbReference type="ARBA" id="ARBA00023125"/>
    </source>
</evidence>
<keyword evidence="3" id="KW-0804">Transcription</keyword>
<dbReference type="InterPro" id="IPR050397">
    <property type="entry name" value="Env_Response_Regulators"/>
</dbReference>
<evidence type="ECO:0000259" key="4">
    <source>
        <dbReference type="PROSITE" id="PS50042"/>
    </source>
</evidence>
<evidence type="ECO:0000256" key="3">
    <source>
        <dbReference type="ARBA" id="ARBA00023163"/>
    </source>
</evidence>
<dbReference type="Pfam" id="PF13545">
    <property type="entry name" value="HTH_Crp_2"/>
    <property type="match status" value="1"/>
</dbReference>
<dbReference type="EMBL" id="JBBUTI010000011">
    <property type="protein sequence ID" value="MEK8047801.1"/>
    <property type="molecule type" value="Genomic_DNA"/>
</dbReference>
<evidence type="ECO:0000313" key="7">
    <source>
        <dbReference type="Proteomes" id="UP001379945"/>
    </source>
</evidence>
<dbReference type="InterPro" id="IPR036388">
    <property type="entry name" value="WH-like_DNA-bd_sf"/>
</dbReference>
<feature type="domain" description="HTH crp-type" evidence="5">
    <location>
        <begin position="138"/>
        <end position="209"/>
    </location>
</feature>
<gene>
    <name evidence="6" type="ORF">AACH00_15675</name>
</gene>
<dbReference type="InterPro" id="IPR018490">
    <property type="entry name" value="cNMP-bd_dom_sf"/>
</dbReference>
<name>A0ABU9C7D6_9BURK</name>
<dbReference type="Gene3D" id="1.10.10.10">
    <property type="entry name" value="Winged helix-like DNA-binding domain superfamily/Winged helix DNA-binding domain"/>
    <property type="match status" value="1"/>
</dbReference>
<keyword evidence="7" id="KW-1185">Reference proteome</keyword>
<dbReference type="SMART" id="SM00100">
    <property type="entry name" value="cNMP"/>
    <property type="match status" value="1"/>
</dbReference>
<dbReference type="Pfam" id="PF00027">
    <property type="entry name" value="cNMP_binding"/>
    <property type="match status" value="1"/>
</dbReference>
<dbReference type="PROSITE" id="PS50042">
    <property type="entry name" value="CNMP_BINDING_3"/>
    <property type="match status" value="1"/>
</dbReference>
<dbReference type="PANTHER" id="PTHR24567">
    <property type="entry name" value="CRP FAMILY TRANSCRIPTIONAL REGULATORY PROTEIN"/>
    <property type="match status" value="1"/>
</dbReference>
<comment type="caution">
    <text evidence="6">The sequence shown here is derived from an EMBL/GenBank/DDBJ whole genome shotgun (WGS) entry which is preliminary data.</text>
</comment>
<dbReference type="Proteomes" id="UP001379945">
    <property type="component" value="Unassembled WGS sequence"/>
</dbReference>
<dbReference type="SMART" id="SM00419">
    <property type="entry name" value="HTH_CRP"/>
    <property type="match status" value="1"/>
</dbReference>
<dbReference type="RefSeq" id="WP_341400108.1">
    <property type="nucleotide sequence ID" value="NZ_JBBUTI010000011.1"/>
</dbReference>
<proteinExistence type="predicted"/>
<organism evidence="6 7">
    <name type="scientific">Ideonella margarita</name>
    <dbReference type="NCBI Taxonomy" id="2984191"/>
    <lineage>
        <taxon>Bacteria</taxon>
        <taxon>Pseudomonadati</taxon>
        <taxon>Pseudomonadota</taxon>
        <taxon>Betaproteobacteria</taxon>
        <taxon>Burkholderiales</taxon>
        <taxon>Sphaerotilaceae</taxon>
        <taxon>Ideonella</taxon>
    </lineage>
</organism>
<evidence type="ECO:0000313" key="6">
    <source>
        <dbReference type="EMBL" id="MEK8047801.1"/>
    </source>
</evidence>